<dbReference type="EMBL" id="GBHO01024882">
    <property type="protein sequence ID" value="JAG18722.1"/>
    <property type="molecule type" value="Transcribed_RNA"/>
</dbReference>
<accession>A0A0A9XDC0</accession>
<reference evidence="2" key="2">
    <citation type="submission" date="2014-07" db="EMBL/GenBank/DDBJ databases">
        <authorList>
            <person name="Hull J."/>
        </authorList>
    </citation>
    <scope>NUCLEOTIDE SEQUENCE</scope>
</reference>
<feature type="non-terminal residue" evidence="2">
    <location>
        <position position="116"/>
    </location>
</feature>
<feature type="compositionally biased region" description="Low complexity" evidence="1">
    <location>
        <begin position="38"/>
        <end position="59"/>
    </location>
</feature>
<organism evidence="2">
    <name type="scientific">Lygus hesperus</name>
    <name type="common">Western plant bug</name>
    <dbReference type="NCBI Taxonomy" id="30085"/>
    <lineage>
        <taxon>Eukaryota</taxon>
        <taxon>Metazoa</taxon>
        <taxon>Ecdysozoa</taxon>
        <taxon>Arthropoda</taxon>
        <taxon>Hexapoda</taxon>
        <taxon>Insecta</taxon>
        <taxon>Pterygota</taxon>
        <taxon>Neoptera</taxon>
        <taxon>Paraneoptera</taxon>
        <taxon>Hemiptera</taxon>
        <taxon>Heteroptera</taxon>
        <taxon>Panheteroptera</taxon>
        <taxon>Cimicomorpha</taxon>
        <taxon>Miridae</taxon>
        <taxon>Mirini</taxon>
        <taxon>Lygus</taxon>
    </lineage>
</organism>
<feature type="region of interest" description="Disordered" evidence="1">
    <location>
        <begin position="1"/>
        <end position="65"/>
    </location>
</feature>
<evidence type="ECO:0000313" key="2">
    <source>
        <dbReference type="EMBL" id="JAG18722.1"/>
    </source>
</evidence>
<evidence type="ECO:0008006" key="3">
    <source>
        <dbReference type="Google" id="ProtNLM"/>
    </source>
</evidence>
<protein>
    <recommendedName>
        <fullName evidence="3">CCHC-type domain-containing protein</fullName>
    </recommendedName>
</protein>
<dbReference type="AlphaFoldDB" id="A0A0A9XDC0"/>
<gene>
    <name evidence="2" type="ORF">CM83_641</name>
</gene>
<proteinExistence type="predicted"/>
<reference evidence="2" key="1">
    <citation type="journal article" date="2014" name="PLoS ONE">
        <title>Transcriptome-Based Identification of ABC Transporters in the Western Tarnished Plant Bug Lygus hesperus.</title>
        <authorList>
            <person name="Hull J.J."/>
            <person name="Chaney K."/>
            <person name="Geib S.M."/>
            <person name="Fabrick J.A."/>
            <person name="Brent C.S."/>
            <person name="Walsh D."/>
            <person name="Lavine L.C."/>
        </authorList>
    </citation>
    <scope>NUCLEOTIDE SEQUENCE</scope>
</reference>
<feature type="non-terminal residue" evidence="2">
    <location>
        <position position="1"/>
    </location>
</feature>
<name>A0A0A9XDC0_LYGHE</name>
<sequence length="116" mass="13387">RIKILEESEARKNSRGTQSTLEGAFFGKNNHYRRYNKNKSFQSQKPNQNSGQNSNQNHSNKPKCERCNRFGHKMSDCRVKNPPQNSEATFMAEQLCLSTATYSQRAKPSHWYLDSG</sequence>
<evidence type="ECO:0000256" key="1">
    <source>
        <dbReference type="SAM" id="MobiDB-lite"/>
    </source>
</evidence>
<feature type="compositionally biased region" description="Basic and acidic residues" evidence="1">
    <location>
        <begin position="1"/>
        <end position="12"/>
    </location>
</feature>